<sequence>AIPSFGLYLMDLRTETKDRPSLRNSRFSFKSLGHAKRIKVPDTYDTVEEEKPPSVAKVWENKDRNQDVNPNQLIGGSLSSQLNGKTFFRESVIGRGGSSKVYKVKDINGKTYALKKVSFENVDANTVESYINETKLLKQLQGHDTIIQMYDYEVNREMGYLLMLMECGDIDLANVLCKQQGKPPDMIIVREYWRQPANFLLVAGSLKLIDFGIAKAIPNDTTNIYRDAQMGTINYMSPEAIMDTNTICASGQKLFKVGRPSDVWSLGCILYQMIYGHTPFSHLNVAKAIQYIPDVNYAISFPRRVPIANKHKSQPSITSLVDSLVYTVEEDAIRVMKSCLQRDAKKRMTIPELLSDSFMQTHQEDSTLDKVLPCIVREVLKYSSCTPSASDRVDHISKAILSQLRQKKPLDSSQWD</sequence>
<reference evidence="8" key="1">
    <citation type="submission" date="2021-06" db="EMBL/GenBank/DDBJ databases">
        <authorList>
            <person name="Kallberg Y."/>
            <person name="Tangrot J."/>
            <person name="Rosling A."/>
        </authorList>
    </citation>
    <scope>NUCLEOTIDE SEQUENCE</scope>
    <source>
        <strain evidence="8">BR232B</strain>
    </source>
</reference>
<evidence type="ECO:0000256" key="2">
    <source>
        <dbReference type="ARBA" id="ARBA00022679"/>
    </source>
</evidence>
<dbReference type="InterPro" id="IPR000719">
    <property type="entry name" value="Prot_kinase_dom"/>
</dbReference>
<dbReference type="GO" id="GO:0005634">
    <property type="term" value="C:nucleus"/>
    <property type="evidence" value="ECO:0007669"/>
    <property type="project" value="TreeGrafter"/>
</dbReference>
<evidence type="ECO:0000256" key="5">
    <source>
        <dbReference type="ARBA" id="ARBA00022840"/>
    </source>
</evidence>
<dbReference type="PANTHER" id="PTHR22974:SF21">
    <property type="entry name" value="DUAL SPECIFICITY PROTEIN KINASE TTK"/>
    <property type="match status" value="1"/>
</dbReference>
<keyword evidence="5 6" id="KW-0067">ATP-binding</keyword>
<keyword evidence="9" id="KW-1185">Reference proteome</keyword>
<evidence type="ECO:0000313" key="9">
    <source>
        <dbReference type="Proteomes" id="UP000789739"/>
    </source>
</evidence>
<organism evidence="8 9">
    <name type="scientific">Paraglomus brasilianum</name>
    <dbReference type="NCBI Taxonomy" id="144538"/>
    <lineage>
        <taxon>Eukaryota</taxon>
        <taxon>Fungi</taxon>
        <taxon>Fungi incertae sedis</taxon>
        <taxon>Mucoromycota</taxon>
        <taxon>Glomeromycotina</taxon>
        <taxon>Glomeromycetes</taxon>
        <taxon>Paraglomerales</taxon>
        <taxon>Paraglomeraceae</taxon>
        <taxon>Paraglomus</taxon>
    </lineage>
</organism>
<evidence type="ECO:0000256" key="3">
    <source>
        <dbReference type="ARBA" id="ARBA00022741"/>
    </source>
</evidence>
<accession>A0A9N8ZHE3</accession>
<dbReference type="FunFam" id="3.30.200.20:FF:000131">
    <property type="entry name" value="Dual specificity protein kinase TTK"/>
    <property type="match status" value="1"/>
</dbReference>
<dbReference type="PANTHER" id="PTHR22974">
    <property type="entry name" value="MIXED LINEAGE PROTEIN KINASE"/>
    <property type="match status" value="1"/>
</dbReference>
<dbReference type="SUPFAM" id="SSF56112">
    <property type="entry name" value="Protein kinase-like (PK-like)"/>
    <property type="match status" value="1"/>
</dbReference>
<name>A0A9N8ZHE3_9GLOM</name>
<dbReference type="InterPro" id="IPR011009">
    <property type="entry name" value="Kinase-like_dom_sf"/>
</dbReference>
<gene>
    <name evidence="8" type="ORF">PBRASI_LOCUS2347</name>
</gene>
<dbReference type="OrthoDB" id="20524at2759"/>
<dbReference type="PROSITE" id="PS00107">
    <property type="entry name" value="PROTEIN_KINASE_ATP"/>
    <property type="match status" value="1"/>
</dbReference>
<evidence type="ECO:0000256" key="4">
    <source>
        <dbReference type="ARBA" id="ARBA00022777"/>
    </source>
</evidence>
<comment type="caution">
    <text evidence="8">The sequence shown here is derived from an EMBL/GenBank/DDBJ whole genome shotgun (WGS) entry which is preliminary data.</text>
</comment>
<keyword evidence="4" id="KW-0418">Kinase</keyword>
<evidence type="ECO:0000259" key="7">
    <source>
        <dbReference type="PROSITE" id="PS50011"/>
    </source>
</evidence>
<dbReference type="GO" id="GO:0033316">
    <property type="term" value="P:meiotic spindle assembly checkpoint signaling"/>
    <property type="evidence" value="ECO:0007669"/>
    <property type="project" value="TreeGrafter"/>
</dbReference>
<dbReference type="CDD" id="cd14131">
    <property type="entry name" value="PKc_Mps1"/>
    <property type="match status" value="1"/>
</dbReference>
<evidence type="ECO:0000313" key="8">
    <source>
        <dbReference type="EMBL" id="CAG8495831.1"/>
    </source>
</evidence>
<evidence type="ECO:0000256" key="1">
    <source>
        <dbReference type="ARBA" id="ARBA00022527"/>
    </source>
</evidence>
<keyword evidence="1" id="KW-0723">Serine/threonine-protein kinase</keyword>
<dbReference type="AlphaFoldDB" id="A0A9N8ZHE3"/>
<dbReference type="InterPro" id="IPR017441">
    <property type="entry name" value="Protein_kinase_ATP_BS"/>
</dbReference>
<dbReference type="GO" id="GO:0004712">
    <property type="term" value="F:protein serine/threonine/tyrosine kinase activity"/>
    <property type="evidence" value="ECO:0007669"/>
    <property type="project" value="TreeGrafter"/>
</dbReference>
<evidence type="ECO:0000256" key="6">
    <source>
        <dbReference type="PROSITE-ProRule" id="PRU10141"/>
    </source>
</evidence>
<dbReference type="GO" id="GO:0007059">
    <property type="term" value="P:chromosome segregation"/>
    <property type="evidence" value="ECO:0007669"/>
    <property type="project" value="TreeGrafter"/>
</dbReference>
<protein>
    <submittedName>
        <fullName evidence="8">8649_t:CDS:1</fullName>
    </submittedName>
</protein>
<dbReference type="InterPro" id="IPR027084">
    <property type="entry name" value="Mps1_cat"/>
</dbReference>
<keyword evidence="2" id="KW-0808">Transferase</keyword>
<feature type="domain" description="Protein kinase" evidence="7">
    <location>
        <begin position="87"/>
        <end position="359"/>
    </location>
</feature>
<dbReference type="Gene3D" id="1.10.510.10">
    <property type="entry name" value="Transferase(Phosphotransferase) domain 1"/>
    <property type="match status" value="1"/>
</dbReference>
<feature type="binding site" evidence="6">
    <location>
        <position position="115"/>
    </location>
    <ligand>
        <name>ATP</name>
        <dbReference type="ChEBI" id="CHEBI:30616"/>
    </ligand>
</feature>
<dbReference type="EMBL" id="CAJVPI010000179">
    <property type="protein sequence ID" value="CAG8495831.1"/>
    <property type="molecule type" value="Genomic_DNA"/>
</dbReference>
<proteinExistence type="predicted"/>
<dbReference type="GO" id="GO:0004674">
    <property type="term" value="F:protein serine/threonine kinase activity"/>
    <property type="evidence" value="ECO:0007669"/>
    <property type="project" value="UniProtKB-KW"/>
</dbReference>
<dbReference type="Proteomes" id="UP000789739">
    <property type="component" value="Unassembled WGS sequence"/>
</dbReference>
<dbReference type="GO" id="GO:0000776">
    <property type="term" value="C:kinetochore"/>
    <property type="evidence" value="ECO:0007669"/>
    <property type="project" value="TreeGrafter"/>
</dbReference>
<dbReference type="Pfam" id="PF00069">
    <property type="entry name" value="Pkinase"/>
    <property type="match status" value="2"/>
</dbReference>
<feature type="non-terminal residue" evidence="8">
    <location>
        <position position="416"/>
    </location>
</feature>
<dbReference type="GO" id="GO:0005524">
    <property type="term" value="F:ATP binding"/>
    <property type="evidence" value="ECO:0007669"/>
    <property type="project" value="UniProtKB-UniRule"/>
</dbReference>
<dbReference type="GO" id="GO:0007094">
    <property type="term" value="P:mitotic spindle assembly checkpoint signaling"/>
    <property type="evidence" value="ECO:0007669"/>
    <property type="project" value="TreeGrafter"/>
</dbReference>
<keyword evidence="3 6" id="KW-0547">Nucleotide-binding</keyword>
<dbReference type="GO" id="GO:0034501">
    <property type="term" value="P:protein localization to kinetochore"/>
    <property type="evidence" value="ECO:0007669"/>
    <property type="project" value="TreeGrafter"/>
</dbReference>
<dbReference type="PROSITE" id="PS50011">
    <property type="entry name" value="PROTEIN_KINASE_DOM"/>
    <property type="match status" value="1"/>
</dbReference>
<dbReference type="Gene3D" id="3.30.200.20">
    <property type="entry name" value="Phosphorylase Kinase, domain 1"/>
    <property type="match status" value="1"/>
</dbReference>